<dbReference type="InterPro" id="IPR020901">
    <property type="entry name" value="Prtase_inh_Kunz-CS"/>
</dbReference>
<feature type="domain" description="BPTI/Kunitz inhibitor" evidence="5">
    <location>
        <begin position="33"/>
        <end position="83"/>
    </location>
</feature>
<dbReference type="InterPro" id="IPR002223">
    <property type="entry name" value="Kunitz_BPTI"/>
</dbReference>
<evidence type="ECO:0000259" key="5">
    <source>
        <dbReference type="PROSITE" id="PS50279"/>
    </source>
</evidence>
<organism evidence="6">
    <name type="scientific">Ixodes ricinus</name>
    <name type="common">Common tick</name>
    <name type="synonym">Acarus ricinus</name>
    <dbReference type="NCBI Taxonomy" id="34613"/>
    <lineage>
        <taxon>Eukaryota</taxon>
        <taxon>Metazoa</taxon>
        <taxon>Ecdysozoa</taxon>
        <taxon>Arthropoda</taxon>
        <taxon>Chelicerata</taxon>
        <taxon>Arachnida</taxon>
        <taxon>Acari</taxon>
        <taxon>Parasitiformes</taxon>
        <taxon>Ixodida</taxon>
        <taxon>Ixodoidea</taxon>
        <taxon>Ixodidae</taxon>
        <taxon>Ixodinae</taxon>
        <taxon>Ixodes</taxon>
    </lineage>
</organism>
<dbReference type="EMBL" id="GADI01005819">
    <property type="protein sequence ID" value="JAA67989.1"/>
    <property type="molecule type" value="mRNA"/>
</dbReference>
<dbReference type="PRINTS" id="PR00759">
    <property type="entry name" value="BASICPTASE"/>
</dbReference>
<dbReference type="PROSITE" id="PS51257">
    <property type="entry name" value="PROKAR_LIPOPROTEIN"/>
    <property type="match status" value="1"/>
</dbReference>
<dbReference type="SUPFAM" id="SSF57362">
    <property type="entry name" value="BPTI-like"/>
    <property type="match status" value="2"/>
</dbReference>
<dbReference type="InterPro" id="IPR050098">
    <property type="entry name" value="TFPI/VKTCI-like"/>
</dbReference>
<dbReference type="SMART" id="SM00131">
    <property type="entry name" value="KU"/>
    <property type="match status" value="2"/>
</dbReference>
<dbReference type="InterPro" id="IPR036880">
    <property type="entry name" value="Kunitz_BPTI_sf"/>
</dbReference>
<keyword evidence="1" id="KW-0646">Protease inhibitor</keyword>
<dbReference type="PANTHER" id="PTHR10083:SF373">
    <property type="entry name" value="SERINE PEPTIDASE INHIBITOR, KUNITZ TYPE, 2"/>
    <property type="match status" value="1"/>
</dbReference>
<accession>A0A0K8RBW1</accession>
<name>A0A0K8RBW1_IXORI</name>
<dbReference type="Pfam" id="PF00014">
    <property type="entry name" value="Kunitz_BPTI"/>
    <property type="match status" value="2"/>
</dbReference>
<feature type="signal peptide" evidence="4">
    <location>
        <begin position="1"/>
        <end position="23"/>
    </location>
</feature>
<evidence type="ECO:0000313" key="6">
    <source>
        <dbReference type="EMBL" id="JAA67989.1"/>
    </source>
</evidence>
<evidence type="ECO:0000256" key="2">
    <source>
        <dbReference type="ARBA" id="ARBA00022900"/>
    </source>
</evidence>
<evidence type="ECO:0000256" key="3">
    <source>
        <dbReference type="ARBA" id="ARBA00023157"/>
    </source>
</evidence>
<keyword evidence="2" id="KW-0722">Serine protease inhibitor</keyword>
<dbReference type="GO" id="GO:0004867">
    <property type="term" value="F:serine-type endopeptidase inhibitor activity"/>
    <property type="evidence" value="ECO:0007669"/>
    <property type="project" value="UniProtKB-KW"/>
</dbReference>
<dbReference type="FunFam" id="4.10.410.10:FF:000005">
    <property type="entry name" value="Pancreatic trypsin inhibitor"/>
    <property type="match status" value="1"/>
</dbReference>
<feature type="domain" description="BPTI/Kunitz inhibitor" evidence="5">
    <location>
        <begin position="92"/>
        <end position="142"/>
    </location>
</feature>
<feature type="chain" id="PRO_5005517249" evidence="4">
    <location>
        <begin position="24"/>
        <end position="150"/>
    </location>
</feature>
<dbReference type="PROSITE" id="PS50279">
    <property type="entry name" value="BPTI_KUNITZ_2"/>
    <property type="match status" value="2"/>
</dbReference>
<dbReference type="GO" id="GO:0005615">
    <property type="term" value="C:extracellular space"/>
    <property type="evidence" value="ECO:0007669"/>
    <property type="project" value="TreeGrafter"/>
</dbReference>
<reference evidence="6" key="1">
    <citation type="submission" date="2012-12" db="EMBL/GenBank/DDBJ databases">
        <title>Identification and characterization of a phenylalanine ammonia-lyase gene family in Isatis indigotica Fort.</title>
        <authorList>
            <person name="Liu Q."/>
            <person name="Chen J."/>
            <person name="Zhou X."/>
            <person name="Di P."/>
            <person name="Xiao Y."/>
            <person name="Xuan H."/>
            <person name="Zhang L."/>
            <person name="Chen W."/>
        </authorList>
    </citation>
    <scope>NUCLEOTIDE SEQUENCE</scope>
    <source>
        <tissue evidence="6">Salivary gland</tissue>
    </source>
</reference>
<sequence>MKPTLEFIFAVTFVILACSVVDANPQKGNKNICTLYPDGGPCRGLLPRYFFNMTTSKCETFSYGGCEGNGNNFDNENDCLKQCQVSDVPNICSVLYEDKKCRYTDELYYYDQTINKCKKVRPYRCPKNQNAFWSRRYCQKRCKSKPERSA</sequence>
<evidence type="ECO:0000256" key="1">
    <source>
        <dbReference type="ARBA" id="ARBA00022690"/>
    </source>
</evidence>
<keyword evidence="4" id="KW-0732">Signal</keyword>
<proteinExistence type="evidence at transcript level"/>
<protein>
    <submittedName>
        <fullName evidence="6">Putative salivary kunitz domain protein</fullName>
    </submittedName>
</protein>
<dbReference type="PROSITE" id="PS00280">
    <property type="entry name" value="BPTI_KUNITZ_1"/>
    <property type="match status" value="1"/>
</dbReference>
<keyword evidence="3" id="KW-1015">Disulfide bond</keyword>
<dbReference type="PANTHER" id="PTHR10083">
    <property type="entry name" value="KUNITZ-TYPE PROTEASE INHIBITOR-RELATED"/>
    <property type="match status" value="1"/>
</dbReference>
<evidence type="ECO:0000256" key="4">
    <source>
        <dbReference type="SAM" id="SignalP"/>
    </source>
</evidence>
<dbReference type="AlphaFoldDB" id="A0A0K8RBW1"/>
<dbReference type="Gene3D" id="4.10.410.10">
    <property type="entry name" value="Pancreatic trypsin inhibitor Kunitz domain"/>
    <property type="match status" value="2"/>
</dbReference>